<name>A0ABR7E3D9_9BACT</name>
<dbReference type="Pfam" id="PF03592">
    <property type="entry name" value="Terminase_2"/>
    <property type="match status" value="1"/>
</dbReference>
<dbReference type="EMBL" id="JACOOI010000016">
    <property type="protein sequence ID" value="MBC5644277.1"/>
    <property type="molecule type" value="Genomic_DNA"/>
</dbReference>
<dbReference type="InterPro" id="IPR038713">
    <property type="entry name" value="Terminase_Gp1_N_sf"/>
</dbReference>
<evidence type="ECO:0000313" key="2">
    <source>
        <dbReference type="Proteomes" id="UP000644010"/>
    </source>
</evidence>
<dbReference type="RefSeq" id="WP_186960178.1">
    <property type="nucleotide sequence ID" value="NZ_JACOOI010000016.1"/>
</dbReference>
<accession>A0ABR7E3D9</accession>
<organism evidence="1 2">
    <name type="scientific">Parabacteroides segnis</name>
    <dbReference type="NCBI Taxonomy" id="2763058"/>
    <lineage>
        <taxon>Bacteria</taxon>
        <taxon>Pseudomonadati</taxon>
        <taxon>Bacteroidota</taxon>
        <taxon>Bacteroidia</taxon>
        <taxon>Bacteroidales</taxon>
        <taxon>Tannerellaceae</taxon>
        <taxon>Parabacteroides</taxon>
    </lineage>
</organism>
<dbReference type="Gene3D" id="1.10.10.1400">
    <property type="entry name" value="Terminase, small subunit, N-terminal DNA-binding domain, HTH motif"/>
    <property type="match status" value="1"/>
</dbReference>
<dbReference type="Proteomes" id="UP000644010">
    <property type="component" value="Unassembled WGS sequence"/>
</dbReference>
<gene>
    <name evidence="1" type="ORF">H8S77_15455</name>
</gene>
<proteinExistence type="predicted"/>
<dbReference type="InterPro" id="IPR005335">
    <property type="entry name" value="Terminase_ssu"/>
</dbReference>
<protein>
    <submittedName>
        <fullName evidence="1">Terminase small subunit</fullName>
    </submittedName>
</protein>
<sequence length="181" mass="20783">MALTIKQEKFCNYYLECGNASEAYRRAYSCDKMKSETINIKACELLSSGKVSVRVKELQAALQSRSDLNKDEAVNILTNIARANVVDMLEIKRTENYRIFLIKDLSKLPIHFQLAIQSVKSTEKGFEVKMYSKIDALDRLSKMMGWDAPVKQEVKQEEETHYVIQVIDKREDVAHADNPDD</sequence>
<reference evidence="1 2" key="1">
    <citation type="submission" date="2020-08" db="EMBL/GenBank/DDBJ databases">
        <title>Genome public.</title>
        <authorList>
            <person name="Liu C."/>
            <person name="Sun Q."/>
        </authorList>
    </citation>
    <scope>NUCLEOTIDE SEQUENCE [LARGE SCALE GENOMIC DNA]</scope>
    <source>
        <strain evidence="1 2">BX2</strain>
    </source>
</reference>
<keyword evidence="2" id="KW-1185">Reference proteome</keyword>
<comment type="caution">
    <text evidence="1">The sequence shown here is derived from an EMBL/GenBank/DDBJ whole genome shotgun (WGS) entry which is preliminary data.</text>
</comment>
<evidence type="ECO:0000313" key="1">
    <source>
        <dbReference type="EMBL" id="MBC5644277.1"/>
    </source>
</evidence>